<keyword evidence="2" id="KW-1185">Reference proteome</keyword>
<feature type="non-terminal residue" evidence="1">
    <location>
        <position position="1"/>
    </location>
</feature>
<dbReference type="InterPro" id="IPR019711">
    <property type="entry name" value="ATP_synth_F0_suH"/>
</dbReference>
<dbReference type="OrthoDB" id="274752at2759"/>
<accession>A0A9W8E5H3</accession>
<gene>
    <name evidence="1" type="ORF">H4R34_006219</name>
</gene>
<comment type="caution">
    <text evidence="1">The sequence shown here is derived from an EMBL/GenBank/DDBJ whole genome shotgun (WGS) entry which is preliminary data.</text>
</comment>
<organism evidence="1 2">
    <name type="scientific">Dimargaris verticillata</name>
    <dbReference type="NCBI Taxonomy" id="2761393"/>
    <lineage>
        <taxon>Eukaryota</taxon>
        <taxon>Fungi</taxon>
        <taxon>Fungi incertae sedis</taxon>
        <taxon>Zoopagomycota</taxon>
        <taxon>Kickxellomycotina</taxon>
        <taxon>Dimargaritomycetes</taxon>
        <taxon>Dimargaritales</taxon>
        <taxon>Dimargaritaceae</taxon>
        <taxon>Dimargaris</taxon>
    </lineage>
</organism>
<dbReference type="Pfam" id="PF10775">
    <property type="entry name" value="ATP_sub_h"/>
    <property type="match status" value="1"/>
</dbReference>
<dbReference type="GO" id="GO:0015986">
    <property type="term" value="P:proton motive force-driven ATP synthesis"/>
    <property type="evidence" value="ECO:0007669"/>
    <property type="project" value="InterPro"/>
</dbReference>
<dbReference type="Proteomes" id="UP001151582">
    <property type="component" value="Unassembled WGS sequence"/>
</dbReference>
<protein>
    <submittedName>
        <fullName evidence="1">Uncharacterized protein</fullName>
    </submittedName>
</protein>
<evidence type="ECO:0000313" key="2">
    <source>
        <dbReference type="Proteomes" id="UP001151582"/>
    </source>
</evidence>
<name>A0A9W8E5H3_9FUNG</name>
<evidence type="ECO:0000313" key="1">
    <source>
        <dbReference type="EMBL" id="KAJ1968899.1"/>
    </source>
</evidence>
<dbReference type="EMBL" id="JANBQB010002034">
    <property type="protein sequence ID" value="KAJ1968899.1"/>
    <property type="molecule type" value="Genomic_DNA"/>
</dbReference>
<reference evidence="1" key="1">
    <citation type="submission" date="2022-07" db="EMBL/GenBank/DDBJ databases">
        <title>Phylogenomic reconstructions and comparative analyses of Kickxellomycotina fungi.</title>
        <authorList>
            <person name="Reynolds N.K."/>
            <person name="Stajich J.E."/>
            <person name="Barry K."/>
            <person name="Grigoriev I.V."/>
            <person name="Crous P."/>
            <person name="Smith M.E."/>
        </authorList>
    </citation>
    <scope>NUCLEOTIDE SEQUENCE</scope>
    <source>
        <strain evidence="1">RSA 567</strain>
    </source>
</reference>
<sequence length="55" mass="6031">MLTKFSCTTLRTAAKVSSVSAVSTRCFAAATSPLMKDITQEIYLKNLRSFKPSTQ</sequence>
<dbReference type="AlphaFoldDB" id="A0A9W8E5H3"/>
<proteinExistence type="predicted"/>